<dbReference type="RefSeq" id="WP_119008352.1">
    <property type="nucleotide sequence ID" value="NZ_BJXK01000019.1"/>
</dbReference>
<evidence type="ECO:0000259" key="5">
    <source>
        <dbReference type="Pfam" id="PF17863"/>
    </source>
</evidence>
<evidence type="ECO:0000256" key="2">
    <source>
        <dbReference type="ARBA" id="ARBA00022840"/>
    </source>
</evidence>
<feature type="domain" description="ChlI/MoxR AAA lid" evidence="5">
    <location>
        <begin position="248"/>
        <end position="313"/>
    </location>
</feature>
<dbReference type="Gene3D" id="1.10.8.80">
    <property type="entry name" value="Magnesium chelatase subunit I, C-Terminal domain"/>
    <property type="match status" value="1"/>
</dbReference>
<reference evidence="6 7" key="1">
    <citation type="submission" date="2019-07" db="EMBL/GenBank/DDBJ databases">
        <title>Whole genome shotgun sequence of Vibrio superstes NBRC 103154.</title>
        <authorList>
            <person name="Hosoyama A."/>
            <person name="Uohara A."/>
            <person name="Ohji S."/>
            <person name="Ichikawa N."/>
        </authorList>
    </citation>
    <scope>NUCLEOTIDE SEQUENCE [LARGE SCALE GENOMIC DNA]</scope>
    <source>
        <strain evidence="6 7">NBRC 103154</strain>
    </source>
</reference>
<feature type="domain" description="ATPase AAA-3" evidence="4">
    <location>
        <begin position="40"/>
        <end position="169"/>
    </location>
</feature>
<dbReference type="OrthoDB" id="9808397at2"/>
<comment type="caution">
    <text evidence="6">The sequence shown here is derived from an EMBL/GenBank/DDBJ whole genome shotgun (WGS) entry which is preliminary data.</text>
</comment>
<dbReference type="GO" id="GO:0005524">
    <property type="term" value="F:ATP binding"/>
    <property type="evidence" value="ECO:0007669"/>
    <property type="project" value="UniProtKB-KW"/>
</dbReference>
<dbReference type="EMBL" id="BJXK01000019">
    <property type="protein sequence ID" value="GEM81203.1"/>
    <property type="molecule type" value="Genomic_DNA"/>
</dbReference>
<dbReference type="Pfam" id="PF17863">
    <property type="entry name" value="AAA_lid_2"/>
    <property type="match status" value="1"/>
</dbReference>
<dbReference type="InterPro" id="IPR027417">
    <property type="entry name" value="P-loop_NTPase"/>
</dbReference>
<dbReference type="CDD" id="cd00009">
    <property type="entry name" value="AAA"/>
    <property type="match status" value="1"/>
</dbReference>
<keyword evidence="2" id="KW-0067">ATP-binding</keyword>
<dbReference type="Proteomes" id="UP000321113">
    <property type="component" value="Unassembled WGS sequence"/>
</dbReference>
<dbReference type="InterPro" id="IPR041628">
    <property type="entry name" value="ChlI/MoxR_AAA_lid"/>
</dbReference>
<dbReference type="PIRSF" id="PIRSF002849">
    <property type="entry name" value="AAA_ATPase_chaperone_MoxR_prd"/>
    <property type="match status" value="1"/>
</dbReference>
<dbReference type="Pfam" id="PF07726">
    <property type="entry name" value="AAA_3"/>
    <property type="match status" value="1"/>
</dbReference>
<name>A0A511QV08_9VIBR</name>
<keyword evidence="1" id="KW-0547">Nucleotide-binding</keyword>
<dbReference type="GO" id="GO:0016887">
    <property type="term" value="F:ATP hydrolysis activity"/>
    <property type="evidence" value="ECO:0007669"/>
    <property type="project" value="InterPro"/>
</dbReference>
<dbReference type="SUPFAM" id="SSF52540">
    <property type="entry name" value="P-loop containing nucleoside triphosphate hydrolases"/>
    <property type="match status" value="1"/>
</dbReference>
<comment type="similarity">
    <text evidence="3">Belongs to the MoxR family.</text>
</comment>
<protein>
    <submittedName>
        <fullName evidence="6">ATPase AAA</fullName>
    </submittedName>
</protein>
<gene>
    <name evidence="6" type="ORF">VSU01S_34480</name>
</gene>
<dbReference type="InterPro" id="IPR011703">
    <property type="entry name" value="ATPase_AAA-3"/>
</dbReference>
<organism evidence="6 7">
    <name type="scientific">Vibrio superstes NBRC 103154</name>
    <dbReference type="NCBI Taxonomy" id="1219062"/>
    <lineage>
        <taxon>Bacteria</taxon>
        <taxon>Pseudomonadati</taxon>
        <taxon>Pseudomonadota</taxon>
        <taxon>Gammaproteobacteria</taxon>
        <taxon>Vibrionales</taxon>
        <taxon>Vibrionaceae</taxon>
        <taxon>Vibrio</taxon>
    </lineage>
</organism>
<evidence type="ECO:0000256" key="3">
    <source>
        <dbReference type="ARBA" id="ARBA00061607"/>
    </source>
</evidence>
<evidence type="ECO:0000313" key="6">
    <source>
        <dbReference type="EMBL" id="GEM81203.1"/>
    </source>
</evidence>
<proteinExistence type="inferred from homology"/>
<dbReference type="PANTHER" id="PTHR42759:SF1">
    <property type="entry name" value="MAGNESIUM-CHELATASE SUBUNIT CHLD"/>
    <property type="match status" value="1"/>
</dbReference>
<dbReference type="FunFam" id="3.40.50.300:FF:000640">
    <property type="entry name" value="MoxR family ATPase"/>
    <property type="match status" value="1"/>
</dbReference>
<dbReference type="Gene3D" id="3.40.50.300">
    <property type="entry name" value="P-loop containing nucleotide triphosphate hydrolases"/>
    <property type="match status" value="1"/>
</dbReference>
<evidence type="ECO:0000313" key="7">
    <source>
        <dbReference type="Proteomes" id="UP000321113"/>
    </source>
</evidence>
<dbReference type="PANTHER" id="PTHR42759">
    <property type="entry name" value="MOXR FAMILY PROTEIN"/>
    <property type="match status" value="1"/>
</dbReference>
<evidence type="ECO:0000259" key="4">
    <source>
        <dbReference type="Pfam" id="PF07726"/>
    </source>
</evidence>
<accession>A0A511QV08</accession>
<dbReference type="InterPro" id="IPR050764">
    <property type="entry name" value="CbbQ/NirQ/NorQ/GpvN"/>
</dbReference>
<evidence type="ECO:0000256" key="1">
    <source>
        <dbReference type="ARBA" id="ARBA00022741"/>
    </source>
</evidence>
<dbReference type="AlphaFoldDB" id="A0A511QV08"/>
<keyword evidence="7" id="KW-1185">Reference proteome</keyword>
<sequence length="320" mass="35395">MSETSVYNDIQTLFESLSKKVVGQQHVVESLLIALLTDGHVLLEGLPGTAKTRSVRALAQNLDLTLNRVQFTPDLMPSDVVGYESLSDDGVMSFVKGPAFANILLADEINRAPPKVQSALLEAMEERQVTVGGTSHALPEIFLVLATQNPVEQEGTYPLPEAQLDRFLMKVEVDYPTRDNELAILQLVKQEQKIVETIEQIEPESILQARKLLLDVYVSPSIENYIVDLVMATRSPEQYLDSDLKQWIRIGSSPRATIALDKAARAYALIQGKNYVDTDDVRAVVHAVLCHRITLSFDAMADAIDSRTVVDEILKLIAIG</sequence>